<organism evidence="1 2">
    <name type="scientific">Streptomyces bottropensis</name>
    <dbReference type="NCBI Taxonomy" id="42235"/>
    <lineage>
        <taxon>Bacteria</taxon>
        <taxon>Bacillati</taxon>
        <taxon>Actinomycetota</taxon>
        <taxon>Actinomycetes</taxon>
        <taxon>Kitasatosporales</taxon>
        <taxon>Streptomycetaceae</taxon>
        <taxon>Streptomyces</taxon>
    </lineage>
</organism>
<dbReference type="RefSeq" id="WP_334661968.1">
    <property type="nucleotide sequence ID" value="NZ_JARULZ010000003.1"/>
</dbReference>
<evidence type="ECO:0000313" key="2">
    <source>
        <dbReference type="Proteomes" id="UP001310290"/>
    </source>
</evidence>
<sequence>MRADPDVVIGTVRRGEPVEANRSRFMTLSQAATKSFTNFSFASSLA</sequence>
<keyword evidence="2" id="KW-1185">Reference proteome</keyword>
<protein>
    <submittedName>
        <fullName evidence="1">Uncharacterized protein</fullName>
    </submittedName>
</protein>
<evidence type="ECO:0000313" key="1">
    <source>
        <dbReference type="EMBL" id="MEH0639577.1"/>
    </source>
</evidence>
<accession>A0ABU8B0X4</accession>
<name>A0ABU8B0X4_9ACTN</name>
<reference evidence="1" key="1">
    <citation type="submission" date="2023-04" db="EMBL/GenBank/DDBJ databases">
        <title>Genomic diversity of scab-causing Streptomyces spp. in the province of Quebec, Canada.</title>
        <authorList>
            <person name="Biessy A."/>
            <person name="Cadieux M."/>
            <person name="Ciotola M."/>
            <person name="Filion M."/>
        </authorList>
    </citation>
    <scope>NUCLEOTIDE SEQUENCE</scope>
    <source>
        <strain evidence="1">B21-115</strain>
    </source>
</reference>
<dbReference type="Proteomes" id="UP001310290">
    <property type="component" value="Unassembled WGS sequence"/>
</dbReference>
<proteinExistence type="predicted"/>
<dbReference type="EMBL" id="JARULZ010000003">
    <property type="protein sequence ID" value="MEH0639577.1"/>
    <property type="molecule type" value="Genomic_DNA"/>
</dbReference>
<gene>
    <name evidence="1" type="ORF">QBA35_41270</name>
</gene>
<comment type="caution">
    <text evidence="1">The sequence shown here is derived from an EMBL/GenBank/DDBJ whole genome shotgun (WGS) entry which is preliminary data.</text>
</comment>